<accession>A0A7W8XVJ7</accession>
<gene>
    <name evidence="1" type="ORF">GGD50_005025</name>
</gene>
<name>A0A7W8XVJ7_9HYPH</name>
<dbReference type="Proteomes" id="UP000549882">
    <property type="component" value="Unassembled WGS sequence"/>
</dbReference>
<dbReference type="RefSeq" id="WP_107108810.1">
    <property type="nucleotide sequence ID" value="NZ_JACHBI010000012.1"/>
</dbReference>
<keyword evidence="2" id="KW-1185">Reference proteome</keyword>
<organism evidence="1 2">
    <name type="scientific">Rhizobium paranaense</name>
    <dbReference type="NCBI Taxonomy" id="1650438"/>
    <lineage>
        <taxon>Bacteria</taxon>
        <taxon>Pseudomonadati</taxon>
        <taxon>Pseudomonadota</taxon>
        <taxon>Alphaproteobacteria</taxon>
        <taxon>Hyphomicrobiales</taxon>
        <taxon>Rhizobiaceae</taxon>
        <taxon>Rhizobium/Agrobacterium group</taxon>
        <taxon>Rhizobium</taxon>
    </lineage>
</organism>
<evidence type="ECO:0000313" key="2">
    <source>
        <dbReference type="Proteomes" id="UP000549882"/>
    </source>
</evidence>
<sequence length="296" mass="31712">MAIYAPTIIDVSRLPEPDAIEKLDFETILAARMSDLEKRAEEAGYEYDVGGLETDPLKIDQEAHAYRELLMRARVNDGLRSTLPAFAKGADLDHAVSKAGVERIITLDGRGKLIFREDDSALLRRYLATFSAPAAGSEDGYLAAALKAWPQAHDIRIANGGAGKVLVYLLGAEGVAAPLDAVFAVAKALDAKHIRPLTDDVTVSAAQIDRYSLSATLIVPRGPDPAQVVDAAAKSVRSFGVARYHIGAEIPATALLAAAYVPNVMRIENAVFSDMPARANVAPYLTSVNLTFRVQS</sequence>
<reference evidence="1 2" key="1">
    <citation type="submission" date="2020-08" db="EMBL/GenBank/DDBJ databases">
        <title>Genomic Encyclopedia of Type Strains, Phase IV (KMG-V): Genome sequencing to study the core and pangenomes of soil and plant-associated prokaryotes.</title>
        <authorList>
            <person name="Whitman W."/>
        </authorList>
    </citation>
    <scope>NUCLEOTIDE SEQUENCE [LARGE SCALE GENOMIC DNA]</scope>
    <source>
        <strain evidence="1 2">SEMIA 4064</strain>
    </source>
</reference>
<dbReference type="InterPro" id="IPR014507">
    <property type="entry name" value="Baseplate_assembly_J_pred"/>
</dbReference>
<evidence type="ECO:0000313" key="1">
    <source>
        <dbReference type="EMBL" id="MBB5576382.1"/>
    </source>
</evidence>
<dbReference type="AlphaFoldDB" id="A0A7W8XVJ7"/>
<protein>
    <submittedName>
        <fullName evidence="1">Phage-related baseplate assembly protein</fullName>
    </submittedName>
</protein>
<dbReference type="PIRSF" id="PIRSF020481">
    <property type="entry name" value="BAP"/>
    <property type="match status" value="1"/>
</dbReference>
<comment type="caution">
    <text evidence="1">The sequence shown here is derived from an EMBL/GenBank/DDBJ whole genome shotgun (WGS) entry which is preliminary data.</text>
</comment>
<proteinExistence type="predicted"/>
<dbReference type="EMBL" id="JACHBI010000012">
    <property type="protein sequence ID" value="MBB5576382.1"/>
    <property type="molecule type" value="Genomic_DNA"/>
</dbReference>